<name>A0ACB8Y1X1_ARCLA</name>
<reference evidence="1 2" key="2">
    <citation type="journal article" date="2022" name="Mol. Ecol. Resour.">
        <title>The genomes of chicory, endive, great burdock and yacon provide insights into Asteraceae paleo-polyploidization history and plant inulin production.</title>
        <authorList>
            <person name="Fan W."/>
            <person name="Wang S."/>
            <person name="Wang H."/>
            <person name="Wang A."/>
            <person name="Jiang F."/>
            <person name="Liu H."/>
            <person name="Zhao H."/>
            <person name="Xu D."/>
            <person name="Zhang Y."/>
        </authorList>
    </citation>
    <scope>NUCLEOTIDE SEQUENCE [LARGE SCALE GENOMIC DNA]</scope>
    <source>
        <strain evidence="2">cv. Niubang</strain>
    </source>
</reference>
<gene>
    <name evidence="1" type="ORF">L6452_36801</name>
</gene>
<comment type="caution">
    <text evidence="1">The sequence shown here is derived from an EMBL/GenBank/DDBJ whole genome shotgun (WGS) entry which is preliminary data.</text>
</comment>
<organism evidence="1 2">
    <name type="scientific">Arctium lappa</name>
    <name type="common">Greater burdock</name>
    <name type="synonym">Lappa major</name>
    <dbReference type="NCBI Taxonomy" id="4217"/>
    <lineage>
        <taxon>Eukaryota</taxon>
        <taxon>Viridiplantae</taxon>
        <taxon>Streptophyta</taxon>
        <taxon>Embryophyta</taxon>
        <taxon>Tracheophyta</taxon>
        <taxon>Spermatophyta</taxon>
        <taxon>Magnoliopsida</taxon>
        <taxon>eudicotyledons</taxon>
        <taxon>Gunneridae</taxon>
        <taxon>Pentapetalae</taxon>
        <taxon>asterids</taxon>
        <taxon>campanulids</taxon>
        <taxon>Asterales</taxon>
        <taxon>Asteraceae</taxon>
        <taxon>Carduoideae</taxon>
        <taxon>Cardueae</taxon>
        <taxon>Arctiinae</taxon>
        <taxon>Arctium</taxon>
    </lineage>
</organism>
<dbReference type="Proteomes" id="UP001055879">
    <property type="component" value="Linkage Group LG14"/>
</dbReference>
<proteinExistence type="predicted"/>
<dbReference type="EMBL" id="CM042060">
    <property type="protein sequence ID" value="KAI3677536.1"/>
    <property type="molecule type" value="Genomic_DNA"/>
</dbReference>
<evidence type="ECO:0000313" key="1">
    <source>
        <dbReference type="EMBL" id="KAI3677536.1"/>
    </source>
</evidence>
<reference evidence="2" key="1">
    <citation type="journal article" date="2022" name="Mol. Ecol. Resour.">
        <title>The genomes of chicory, endive, great burdock and yacon provide insights into Asteraceae palaeo-polyploidization history and plant inulin production.</title>
        <authorList>
            <person name="Fan W."/>
            <person name="Wang S."/>
            <person name="Wang H."/>
            <person name="Wang A."/>
            <person name="Jiang F."/>
            <person name="Liu H."/>
            <person name="Zhao H."/>
            <person name="Xu D."/>
            <person name="Zhang Y."/>
        </authorList>
    </citation>
    <scope>NUCLEOTIDE SEQUENCE [LARGE SCALE GENOMIC DNA]</scope>
    <source>
        <strain evidence="2">cv. Niubang</strain>
    </source>
</reference>
<evidence type="ECO:0000313" key="2">
    <source>
        <dbReference type="Proteomes" id="UP001055879"/>
    </source>
</evidence>
<sequence>MNDPMKSLHERMDRLDAEDANGSKTKSKVMFVNEDEVDDEFDKDFEHSNTSKLMKKTDLMSIKRLRKKRQFPDDQAIDEASGSLSRSQQLKITVVGIKSEVRPIHNVCLILSGY</sequence>
<protein>
    <submittedName>
        <fullName evidence="1">Uncharacterized protein</fullName>
    </submittedName>
</protein>
<accession>A0ACB8Y1X1</accession>
<keyword evidence="2" id="KW-1185">Reference proteome</keyword>